<feature type="domain" description="Sporulation stage II protein D amidase enhancer LytB N-terminal" evidence="2">
    <location>
        <begin position="163"/>
        <end position="248"/>
    </location>
</feature>
<dbReference type="PANTHER" id="PTHR30032:SF4">
    <property type="entry name" value="AMIDASE ENHANCER"/>
    <property type="match status" value="1"/>
</dbReference>
<name>A0A9X3SA19_9ACTN</name>
<evidence type="ECO:0000256" key="1">
    <source>
        <dbReference type="SAM" id="SignalP"/>
    </source>
</evidence>
<gene>
    <name evidence="3" type="ORF">OM076_35035</name>
</gene>
<proteinExistence type="predicted"/>
<dbReference type="InterPro" id="IPR051922">
    <property type="entry name" value="Bact_Sporulation_Assoc"/>
</dbReference>
<sequence length="462" mass="48636">MTRTLSLIAAALFLALTAPAALAKPKTTFTIRGAGFGHGVGMSQYGAMGYAEHGSNAAQILAHYYSGTALGTTDPNRKVRIQLVADSTSLRISGAKQAGSRKLDPTQTYTVKRRGLTQVDLSANGKRLATFTAPLQVGGDVIALSGVGSYRGVLEFAPTVLKGLSVINSVGLDDYLQGVVPAESPASWPAEALKAQAIAARTYAITTAKSADFDHYADTRSQVYKGVGIETAATNAAVAATRGQIVTYNGQPVVTYFFSTSGGKTEDVENTTLGNEPKPWLKSVDDEYDGVSPRHRWTTKLTMRQAARKLGRLVQGTFKGIRVTKRGASPRIMTAEVVGSKGTTPTDGATLRTKFGLFDTWAYFTAISAEKAPDDGAPSTDGSGGATIPPRSFAFQWPAAAGVLRGTVVGGGSRGLVQQRVDGRWTDVAAVKLRHGAYRYTATEPGTYRVVFGDAAGPSITL</sequence>
<dbReference type="GO" id="GO:0030288">
    <property type="term" value="C:outer membrane-bounded periplasmic space"/>
    <property type="evidence" value="ECO:0007669"/>
    <property type="project" value="TreeGrafter"/>
</dbReference>
<dbReference type="NCBIfam" id="TIGR02669">
    <property type="entry name" value="SpoIID_LytB"/>
    <property type="match status" value="1"/>
</dbReference>
<dbReference type="InterPro" id="IPR013693">
    <property type="entry name" value="SpoIID/LytB_N"/>
</dbReference>
<evidence type="ECO:0000259" key="2">
    <source>
        <dbReference type="Pfam" id="PF08486"/>
    </source>
</evidence>
<organism evidence="3 4">
    <name type="scientific">Solirubrobacter ginsenosidimutans</name>
    <dbReference type="NCBI Taxonomy" id="490573"/>
    <lineage>
        <taxon>Bacteria</taxon>
        <taxon>Bacillati</taxon>
        <taxon>Actinomycetota</taxon>
        <taxon>Thermoleophilia</taxon>
        <taxon>Solirubrobacterales</taxon>
        <taxon>Solirubrobacteraceae</taxon>
        <taxon>Solirubrobacter</taxon>
    </lineage>
</organism>
<accession>A0A9X3SA19</accession>
<feature type="chain" id="PRO_5040998377" evidence="1">
    <location>
        <begin position="24"/>
        <end position="462"/>
    </location>
</feature>
<protein>
    <submittedName>
        <fullName evidence="3">SpoIID/LytB domain-containing protein</fullName>
    </submittedName>
</protein>
<dbReference type="RefSeq" id="WP_270044798.1">
    <property type="nucleotide sequence ID" value="NZ_JAPDOD010000048.1"/>
</dbReference>
<dbReference type="GO" id="GO:0030435">
    <property type="term" value="P:sporulation resulting in formation of a cellular spore"/>
    <property type="evidence" value="ECO:0007669"/>
    <property type="project" value="InterPro"/>
</dbReference>
<reference evidence="3" key="1">
    <citation type="submission" date="2022-10" db="EMBL/GenBank/DDBJ databases">
        <title>The WGS of Solirubrobacter ginsenosidimutans DSM 21036.</title>
        <authorList>
            <person name="Jiang Z."/>
        </authorList>
    </citation>
    <scope>NUCLEOTIDE SEQUENCE</scope>
    <source>
        <strain evidence="3">DSM 21036</strain>
    </source>
</reference>
<evidence type="ECO:0000313" key="3">
    <source>
        <dbReference type="EMBL" id="MDA0165538.1"/>
    </source>
</evidence>
<dbReference type="InterPro" id="IPR013486">
    <property type="entry name" value="SpoIID/LytB"/>
</dbReference>
<keyword evidence="1" id="KW-0732">Signal</keyword>
<comment type="caution">
    <text evidence="3">The sequence shown here is derived from an EMBL/GenBank/DDBJ whole genome shotgun (WGS) entry which is preliminary data.</text>
</comment>
<dbReference type="Pfam" id="PF08486">
    <property type="entry name" value="SpoIID"/>
    <property type="match status" value="1"/>
</dbReference>
<dbReference type="Proteomes" id="UP001149140">
    <property type="component" value="Unassembled WGS sequence"/>
</dbReference>
<dbReference type="AlphaFoldDB" id="A0A9X3SA19"/>
<feature type="signal peptide" evidence="1">
    <location>
        <begin position="1"/>
        <end position="23"/>
    </location>
</feature>
<dbReference type="PANTHER" id="PTHR30032">
    <property type="entry name" value="N-ACETYLMURAMOYL-L-ALANINE AMIDASE-RELATED"/>
    <property type="match status" value="1"/>
</dbReference>
<dbReference type="EMBL" id="JAPDOD010000048">
    <property type="protein sequence ID" value="MDA0165538.1"/>
    <property type="molecule type" value="Genomic_DNA"/>
</dbReference>
<keyword evidence="4" id="KW-1185">Reference proteome</keyword>
<evidence type="ECO:0000313" key="4">
    <source>
        <dbReference type="Proteomes" id="UP001149140"/>
    </source>
</evidence>